<organism evidence="3 4">
    <name type="scientific">Thermostaphylospora chromogena</name>
    <dbReference type="NCBI Taxonomy" id="35622"/>
    <lineage>
        <taxon>Bacteria</taxon>
        <taxon>Bacillati</taxon>
        <taxon>Actinomycetota</taxon>
        <taxon>Actinomycetes</taxon>
        <taxon>Streptosporangiales</taxon>
        <taxon>Thermomonosporaceae</taxon>
        <taxon>Thermostaphylospora</taxon>
    </lineage>
</organism>
<evidence type="ECO:0000313" key="3">
    <source>
        <dbReference type="EMBL" id="SDQ65743.1"/>
    </source>
</evidence>
<dbReference type="Proteomes" id="UP000217103">
    <property type="component" value="Unassembled WGS sequence"/>
</dbReference>
<gene>
    <name evidence="3" type="ORF">SAMN04489764_1565</name>
</gene>
<evidence type="ECO:0000313" key="4">
    <source>
        <dbReference type="Proteomes" id="UP000217103"/>
    </source>
</evidence>
<protein>
    <recommendedName>
        <fullName evidence="5">DUF1440 domain-containing protein</fullName>
    </recommendedName>
</protein>
<dbReference type="Pfam" id="PF20587">
    <property type="entry name" value="DUF6789"/>
    <property type="match status" value="1"/>
</dbReference>
<keyword evidence="2" id="KW-1133">Transmembrane helix</keyword>
<evidence type="ECO:0008006" key="5">
    <source>
        <dbReference type="Google" id="ProtNLM"/>
    </source>
</evidence>
<sequence>MVRNLAKDAVSGLVATAAMSAVMVAGQQAGLLGDQPPKRIARGIMPGSRHRPKPGEGVLGAVTHFGFGAVSGMVFGVLAGDRPVRVRYTVAYALAVWLASYSGWVPHLSSLPPIPRDRPGRPLVMAAAHVVYGTALATAMNRVRGRPRKRAATPSAPERTGHPAGVPG</sequence>
<keyword evidence="2" id="KW-0812">Transmembrane</keyword>
<accession>A0A1H1CNJ3</accession>
<dbReference type="InterPro" id="IPR046739">
    <property type="entry name" value="DUF6789"/>
</dbReference>
<dbReference type="AlphaFoldDB" id="A0A1H1CNJ3"/>
<keyword evidence="2" id="KW-0472">Membrane</keyword>
<proteinExistence type="predicted"/>
<dbReference type="RefSeq" id="WP_093258426.1">
    <property type="nucleotide sequence ID" value="NZ_FNKK01000002.1"/>
</dbReference>
<name>A0A1H1CNJ3_9ACTN</name>
<feature type="transmembrane region" description="Helical" evidence="2">
    <location>
        <begin position="57"/>
        <end position="79"/>
    </location>
</feature>
<feature type="transmembrane region" description="Helical" evidence="2">
    <location>
        <begin position="123"/>
        <end position="140"/>
    </location>
</feature>
<keyword evidence="4" id="KW-1185">Reference proteome</keyword>
<feature type="region of interest" description="Disordered" evidence="1">
    <location>
        <begin position="142"/>
        <end position="168"/>
    </location>
</feature>
<feature type="transmembrane region" description="Helical" evidence="2">
    <location>
        <begin position="86"/>
        <end position="103"/>
    </location>
</feature>
<evidence type="ECO:0000256" key="2">
    <source>
        <dbReference type="SAM" id="Phobius"/>
    </source>
</evidence>
<reference evidence="3 4" key="1">
    <citation type="submission" date="2016-10" db="EMBL/GenBank/DDBJ databases">
        <authorList>
            <person name="de Groot N.N."/>
        </authorList>
    </citation>
    <scope>NUCLEOTIDE SEQUENCE [LARGE SCALE GENOMIC DNA]</scope>
    <source>
        <strain evidence="3 4">DSM 43794</strain>
    </source>
</reference>
<evidence type="ECO:0000256" key="1">
    <source>
        <dbReference type="SAM" id="MobiDB-lite"/>
    </source>
</evidence>
<dbReference type="EMBL" id="FNKK01000002">
    <property type="protein sequence ID" value="SDQ65743.1"/>
    <property type="molecule type" value="Genomic_DNA"/>
</dbReference>
<dbReference type="OrthoDB" id="6165073at2"/>